<dbReference type="PRINTS" id="PR00783">
    <property type="entry name" value="MINTRINSICP"/>
</dbReference>
<dbReference type="GeneID" id="111102415"/>
<evidence type="ECO:0000256" key="9">
    <source>
        <dbReference type="SAM" id="Phobius"/>
    </source>
</evidence>
<sequence>MAKLSLRKYLITREVKDVKSLDLWRACLAEFLGTGLLCFCAVGAGLSPEGSPPVSSVHIALEAGFFIAAIISTLNTVSGGHVNPSISIGFFLTGHIGFVRLFLYIASQTIGAIAGCSLLMALTPHNLHQGGFGVISPGSNVTATQAFGAEVVITFLLDFSTFSFVDKGRHDLSGSVPFIIGIIVTLNIFAMYNVSGGCMNPARNFGPMVVTGNYTHAWVYWLGPLLGGGLGAVVYDRVFSTKVCKTRLGSCMGGAPQARQEQTIIVGETENSIHLLDSGQDT</sequence>
<evidence type="ECO:0000256" key="1">
    <source>
        <dbReference type="ARBA" id="ARBA00004651"/>
    </source>
</evidence>
<feature type="transmembrane region" description="Helical" evidence="9">
    <location>
        <begin position="57"/>
        <end position="77"/>
    </location>
</feature>
<dbReference type="Proteomes" id="UP000694844">
    <property type="component" value="Chromosome 1"/>
</dbReference>
<dbReference type="PROSITE" id="PS00221">
    <property type="entry name" value="MIP"/>
    <property type="match status" value="1"/>
</dbReference>
<dbReference type="Gene3D" id="1.20.1080.10">
    <property type="entry name" value="Glycerol uptake facilitator protein"/>
    <property type="match status" value="1"/>
</dbReference>
<organism evidence="10 11">
    <name type="scientific">Crassostrea virginica</name>
    <name type="common">Eastern oyster</name>
    <dbReference type="NCBI Taxonomy" id="6565"/>
    <lineage>
        <taxon>Eukaryota</taxon>
        <taxon>Metazoa</taxon>
        <taxon>Spiralia</taxon>
        <taxon>Lophotrochozoa</taxon>
        <taxon>Mollusca</taxon>
        <taxon>Bivalvia</taxon>
        <taxon>Autobranchia</taxon>
        <taxon>Pteriomorphia</taxon>
        <taxon>Ostreida</taxon>
        <taxon>Ostreoidea</taxon>
        <taxon>Ostreidae</taxon>
        <taxon>Crassostrea</taxon>
    </lineage>
</organism>
<feature type="transmembrane region" description="Helical" evidence="9">
    <location>
        <begin position="142"/>
        <end position="164"/>
    </location>
</feature>
<feature type="transmembrane region" description="Helical" evidence="9">
    <location>
        <begin position="176"/>
        <end position="195"/>
    </location>
</feature>
<dbReference type="InterPro" id="IPR000425">
    <property type="entry name" value="MIP"/>
</dbReference>
<evidence type="ECO:0000256" key="2">
    <source>
        <dbReference type="ARBA" id="ARBA00006175"/>
    </source>
</evidence>
<keyword evidence="4" id="KW-1003">Cell membrane</keyword>
<dbReference type="GO" id="GO:0015250">
    <property type="term" value="F:water channel activity"/>
    <property type="evidence" value="ECO:0007669"/>
    <property type="project" value="TreeGrafter"/>
</dbReference>
<dbReference type="GO" id="GO:0005886">
    <property type="term" value="C:plasma membrane"/>
    <property type="evidence" value="ECO:0007669"/>
    <property type="project" value="UniProtKB-SubCell"/>
</dbReference>
<dbReference type="PANTHER" id="PTHR19139">
    <property type="entry name" value="AQUAPORIN TRANSPORTER"/>
    <property type="match status" value="1"/>
</dbReference>
<evidence type="ECO:0000256" key="8">
    <source>
        <dbReference type="RuleBase" id="RU000477"/>
    </source>
</evidence>
<evidence type="ECO:0000313" key="10">
    <source>
        <dbReference type="Proteomes" id="UP000694844"/>
    </source>
</evidence>
<gene>
    <name evidence="11" type="primary">LOC111102415</name>
</gene>
<accession>A0A8B8ALB2</accession>
<comment type="similarity">
    <text evidence="2 8">Belongs to the MIP/aquaporin (TC 1.A.8) family.</text>
</comment>
<feature type="transmembrane region" description="Helical" evidence="9">
    <location>
        <begin position="21"/>
        <end position="45"/>
    </location>
</feature>
<dbReference type="InterPro" id="IPR022357">
    <property type="entry name" value="MIP_CS"/>
</dbReference>
<comment type="subcellular location">
    <subcellularLocation>
        <location evidence="1">Cell membrane</location>
        <topology evidence="1">Multi-pass membrane protein</topology>
    </subcellularLocation>
</comment>
<proteinExistence type="inferred from homology"/>
<reference evidence="10" key="1">
    <citation type="submission" date="2024-06" db="UniProtKB">
        <authorList>
            <consortium name="RefSeq"/>
        </authorList>
    </citation>
    <scope>NUCLEOTIDE SEQUENCE [LARGE SCALE GENOMIC DNA]</scope>
</reference>
<feature type="transmembrane region" description="Helical" evidence="9">
    <location>
        <begin position="98"/>
        <end position="122"/>
    </location>
</feature>
<protein>
    <submittedName>
        <fullName evidence="11">Aquaporin AQPAe.a-like</fullName>
    </submittedName>
</protein>
<evidence type="ECO:0000256" key="6">
    <source>
        <dbReference type="ARBA" id="ARBA00022989"/>
    </source>
</evidence>
<dbReference type="RefSeq" id="XP_022290834.1">
    <property type="nucleotide sequence ID" value="XM_022435126.1"/>
</dbReference>
<dbReference type="PANTHER" id="PTHR19139:SF199">
    <property type="entry name" value="MIP17260P"/>
    <property type="match status" value="1"/>
</dbReference>
<keyword evidence="3 8" id="KW-0813">Transport</keyword>
<evidence type="ECO:0000256" key="4">
    <source>
        <dbReference type="ARBA" id="ARBA00022475"/>
    </source>
</evidence>
<keyword evidence="5 8" id="KW-0812">Transmembrane</keyword>
<dbReference type="SUPFAM" id="SSF81338">
    <property type="entry name" value="Aquaporin-like"/>
    <property type="match status" value="1"/>
</dbReference>
<feature type="transmembrane region" description="Helical" evidence="9">
    <location>
        <begin position="215"/>
        <end position="235"/>
    </location>
</feature>
<dbReference type="AlphaFoldDB" id="A0A8B8ALB2"/>
<evidence type="ECO:0000256" key="7">
    <source>
        <dbReference type="ARBA" id="ARBA00023136"/>
    </source>
</evidence>
<dbReference type="InterPro" id="IPR034294">
    <property type="entry name" value="Aquaporin_transptr"/>
</dbReference>
<keyword evidence="10" id="KW-1185">Reference proteome</keyword>
<evidence type="ECO:0000313" key="11">
    <source>
        <dbReference type="RefSeq" id="XP_022290834.1"/>
    </source>
</evidence>
<keyword evidence="6 9" id="KW-1133">Transmembrane helix</keyword>
<name>A0A8B8ALB2_CRAVI</name>
<dbReference type="InterPro" id="IPR023271">
    <property type="entry name" value="Aquaporin-like"/>
</dbReference>
<evidence type="ECO:0000256" key="3">
    <source>
        <dbReference type="ARBA" id="ARBA00022448"/>
    </source>
</evidence>
<evidence type="ECO:0000256" key="5">
    <source>
        <dbReference type="ARBA" id="ARBA00022692"/>
    </source>
</evidence>
<reference evidence="11" key="2">
    <citation type="submission" date="2025-08" db="UniProtKB">
        <authorList>
            <consortium name="RefSeq"/>
        </authorList>
    </citation>
    <scope>IDENTIFICATION</scope>
    <source>
        <tissue evidence="11">Whole sample</tissue>
    </source>
</reference>
<keyword evidence="7 9" id="KW-0472">Membrane</keyword>
<dbReference type="KEGG" id="cvn:111102415"/>
<dbReference type="Pfam" id="PF00230">
    <property type="entry name" value="MIP"/>
    <property type="match status" value="1"/>
</dbReference>
<dbReference type="OrthoDB" id="3222at2759"/>